<name>A0ABQ6GTL4_9GAMM</name>
<accession>A0ABQ6GTL4</accession>
<evidence type="ECO:0000313" key="1">
    <source>
        <dbReference type="EMBL" id="GLX78679.1"/>
    </source>
</evidence>
<reference evidence="1 2" key="1">
    <citation type="submission" date="2023-03" db="EMBL/GenBank/DDBJ databases">
        <title>Draft genome sequence of Thalassotalea insulae KCTC 62186T.</title>
        <authorList>
            <person name="Sawabe T."/>
        </authorList>
    </citation>
    <scope>NUCLEOTIDE SEQUENCE [LARGE SCALE GENOMIC DNA]</scope>
    <source>
        <strain evidence="1 2">KCTC 62186</strain>
    </source>
</reference>
<organism evidence="1 2">
    <name type="scientific">Thalassotalea insulae</name>
    <dbReference type="NCBI Taxonomy" id="2056778"/>
    <lineage>
        <taxon>Bacteria</taxon>
        <taxon>Pseudomonadati</taxon>
        <taxon>Pseudomonadota</taxon>
        <taxon>Gammaproteobacteria</taxon>
        <taxon>Alteromonadales</taxon>
        <taxon>Colwelliaceae</taxon>
        <taxon>Thalassotalea</taxon>
    </lineage>
</organism>
<comment type="caution">
    <text evidence="1">The sequence shown here is derived from an EMBL/GenBank/DDBJ whole genome shotgun (WGS) entry which is preliminary data.</text>
</comment>
<evidence type="ECO:0000313" key="2">
    <source>
        <dbReference type="Proteomes" id="UP001157186"/>
    </source>
</evidence>
<dbReference type="RefSeq" id="WP_284244552.1">
    <property type="nucleotide sequence ID" value="NZ_BSST01000001.1"/>
</dbReference>
<dbReference type="EMBL" id="BSST01000001">
    <property type="protein sequence ID" value="GLX78679.1"/>
    <property type="molecule type" value="Genomic_DNA"/>
</dbReference>
<gene>
    <name evidence="1" type="ORF">tinsulaeT_20190</name>
</gene>
<keyword evidence="2" id="KW-1185">Reference proteome</keyword>
<proteinExistence type="predicted"/>
<sequence length="68" mass="7671">MAIGLAAKKAKKHHQYQANSLKNKNVLLFHSIGLRVMANRYEKLSYRELLAAIKQLHLSGGAYSFDTL</sequence>
<protein>
    <submittedName>
        <fullName evidence="1">Uncharacterized protein</fullName>
    </submittedName>
</protein>
<dbReference type="Proteomes" id="UP001157186">
    <property type="component" value="Unassembled WGS sequence"/>
</dbReference>